<gene>
    <name evidence="1" type="ORF">S01H1_16020</name>
</gene>
<protein>
    <recommendedName>
        <fullName evidence="2">DNA photolyase</fullName>
    </recommendedName>
</protein>
<dbReference type="GO" id="GO:1904047">
    <property type="term" value="F:S-adenosyl-L-methionine binding"/>
    <property type="evidence" value="ECO:0007669"/>
    <property type="project" value="TreeGrafter"/>
</dbReference>
<dbReference type="PANTHER" id="PTHR37822:SF2">
    <property type="entry name" value="SPORE PHOTOPRODUCT LYASE"/>
    <property type="match status" value="1"/>
</dbReference>
<name>X0SAV7_9ZZZZ</name>
<feature type="non-terminal residue" evidence="1">
    <location>
        <position position="214"/>
    </location>
</feature>
<accession>X0SAV7</accession>
<dbReference type="Gene3D" id="3.80.30.30">
    <property type="match status" value="1"/>
</dbReference>
<dbReference type="GO" id="GO:0003913">
    <property type="term" value="F:DNA photolyase activity"/>
    <property type="evidence" value="ECO:0007669"/>
    <property type="project" value="TreeGrafter"/>
</dbReference>
<evidence type="ECO:0008006" key="2">
    <source>
        <dbReference type="Google" id="ProtNLM"/>
    </source>
</evidence>
<reference evidence="1" key="1">
    <citation type="journal article" date="2014" name="Front. Microbiol.">
        <title>High frequency of phylogenetically diverse reductive dehalogenase-homologous genes in deep subseafloor sedimentary metagenomes.</title>
        <authorList>
            <person name="Kawai M."/>
            <person name="Futagami T."/>
            <person name="Toyoda A."/>
            <person name="Takaki Y."/>
            <person name="Nishi S."/>
            <person name="Hori S."/>
            <person name="Arai W."/>
            <person name="Tsubouchi T."/>
            <person name="Morono Y."/>
            <person name="Uchiyama I."/>
            <person name="Ito T."/>
            <person name="Fujiyama A."/>
            <person name="Inagaki F."/>
            <person name="Takami H."/>
        </authorList>
    </citation>
    <scope>NUCLEOTIDE SEQUENCE</scope>
    <source>
        <strain evidence="1">Expedition CK06-06</strain>
    </source>
</reference>
<dbReference type="AlphaFoldDB" id="X0SAV7"/>
<dbReference type="GO" id="GO:0051539">
    <property type="term" value="F:4 iron, 4 sulfur cluster binding"/>
    <property type="evidence" value="ECO:0007669"/>
    <property type="project" value="TreeGrafter"/>
</dbReference>
<dbReference type="Gene3D" id="3.40.50.12110">
    <property type="match status" value="1"/>
</dbReference>
<sequence>MTSLFPTENSYLNYQPKPAPHFHPDRIVLTKGSFQAAQQRDFVQAICNLYPRAQVIERFDISHNRFELGSSDPLELHYKGKNTLLFGIHKSALRFSGEDGNTCPNYWHFSPYGFCPYDCQYCYLTGTPGVKFSPTVKIFVNIHEILDQIAGVASQLSEPTAFYLGKLQDGLALDPLTGYSRLIIPFFAQQKNARLTLLTKSANVDNLLDLDHRG</sequence>
<proteinExistence type="predicted"/>
<dbReference type="InterPro" id="IPR049539">
    <property type="entry name" value="SPL"/>
</dbReference>
<organism evidence="1">
    <name type="scientific">marine sediment metagenome</name>
    <dbReference type="NCBI Taxonomy" id="412755"/>
    <lineage>
        <taxon>unclassified sequences</taxon>
        <taxon>metagenomes</taxon>
        <taxon>ecological metagenomes</taxon>
    </lineage>
</organism>
<evidence type="ECO:0000313" key="1">
    <source>
        <dbReference type="EMBL" id="GAF78193.1"/>
    </source>
</evidence>
<dbReference type="GO" id="GO:0042601">
    <property type="term" value="C:endospore-forming forespore"/>
    <property type="evidence" value="ECO:0007669"/>
    <property type="project" value="TreeGrafter"/>
</dbReference>
<dbReference type="EMBL" id="BARS01008395">
    <property type="protein sequence ID" value="GAF78193.1"/>
    <property type="molecule type" value="Genomic_DNA"/>
</dbReference>
<dbReference type="PANTHER" id="PTHR37822">
    <property type="entry name" value="SPORE PHOTOPRODUCT LYASE-RELATED"/>
    <property type="match status" value="1"/>
</dbReference>
<dbReference type="Pfam" id="PF20903">
    <property type="entry name" value="SPL"/>
    <property type="match status" value="1"/>
</dbReference>
<comment type="caution">
    <text evidence="1">The sequence shown here is derived from an EMBL/GenBank/DDBJ whole genome shotgun (WGS) entry which is preliminary data.</text>
</comment>